<feature type="domain" description="YhfM-like" evidence="1">
    <location>
        <begin position="43"/>
        <end position="146"/>
    </location>
</feature>
<name>A0A2T0BHC5_9CLOT</name>
<dbReference type="Pfam" id="PF26353">
    <property type="entry name" value="YhfM"/>
    <property type="match status" value="1"/>
</dbReference>
<evidence type="ECO:0000313" key="2">
    <source>
        <dbReference type="EMBL" id="PRR83299.1"/>
    </source>
</evidence>
<dbReference type="RefSeq" id="WP_106059112.1">
    <property type="nucleotide sequence ID" value="NZ_PVXQ01000008.1"/>
</dbReference>
<accession>A0A2T0BHC5</accession>
<organism evidence="2 3">
    <name type="scientific">Clostridium vincentii</name>
    <dbReference type="NCBI Taxonomy" id="52704"/>
    <lineage>
        <taxon>Bacteria</taxon>
        <taxon>Bacillati</taxon>
        <taxon>Bacillota</taxon>
        <taxon>Clostridia</taxon>
        <taxon>Eubacteriales</taxon>
        <taxon>Clostridiaceae</taxon>
        <taxon>Clostridium</taxon>
    </lineage>
</organism>
<comment type="caution">
    <text evidence="2">The sequence shown here is derived from an EMBL/GenBank/DDBJ whole genome shotgun (WGS) entry which is preliminary data.</text>
</comment>
<reference evidence="2 3" key="1">
    <citation type="submission" date="2018-03" db="EMBL/GenBank/DDBJ databases">
        <title>Genome sequence of Clostridium vincentii DSM 10228.</title>
        <authorList>
            <person name="Poehlein A."/>
            <person name="Daniel R."/>
        </authorList>
    </citation>
    <scope>NUCLEOTIDE SEQUENCE [LARGE SCALE GENOMIC DNA]</scope>
    <source>
        <strain evidence="2 3">DSM 10228</strain>
    </source>
</reference>
<dbReference type="Proteomes" id="UP000239471">
    <property type="component" value="Unassembled WGS sequence"/>
</dbReference>
<sequence length="277" mass="31731">MRKIKYLIVSVLVVMMTTLSGCGIIDSGLVKLNFRNNDFEYIKENKVNKIVIQSSRDSGFKFVVNDSNAINDIYKILCKGKVKGEKTSLDPDYVFEVYAGDEVKSYNYVVSVDERGVGNFSDEDTAYLISKNLDDTILQNLSIIRKPRDFEDIYYNTILKVLEKDKDELTLNGNTVGVDILGDVDCLKYMLSVDLKSFENKLEEVVPGTKIINKDASKFDTIITVKNRGYNSQIFKTTIILDNKKDKSYETYYVQGTYEYKSWQIEVSEANEKPDTW</sequence>
<evidence type="ECO:0000259" key="1">
    <source>
        <dbReference type="Pfam" id="PF26353"/>
    </source>
</evidence>
<protein>
    <recommendedName>
        <fullName evidence="1">YhfM-like domain-containing protein</fullName>
    </recommendedName>
</protein>
<dbReference type="PROSITE" id="PS51257">
    <property type="entry name" value="PROKAR_LIPOPROTEIN"/>
    <property type="match status" value="1"/>
</dbReference>
<evidence type="ECO:0000313" key="3">
    <source>
        <dbReference type="Proteomes" id="UP000239471"/>
    </source>
</evidence>
<keyword evidence="3" id="KW-1185">Reference proteome</keyword>
<dbReference type="EMBL" id="PVXQ01000008">
    <property type="protein sequence ID" value="PRR83299.1"/>
    <property type="molecule type" value="Genomic_DNA"/>
</dbReference>
<dbReference type="AlphaFoldDB" id="A0A2T0BHC5"/>
<gene>
    <name evidence="2" type="ORF">CLVI_10980</name>
</gene>
<proteinExistence type="predicted"/>
<dbReference type="InterPro" id="IPR058780">
    <property type="entry name" value="YhfM-like_dom"/>
</dbReference>
<dbReference type="OrthoDB" id="1931871at2"/>